<dbReference type="RefSeq" id="WP_210002038.1">
    <property type="nucleotide sequence ID" value="NZ_BAAAJY010000001.1"/>
</dbReference>
<dbReference type="InterPro" id="IPR011989">
    <property type="entry name" value="ARM-like"/>
</dbReference>
<dbReference type="InterPro" id="IPR004830">
    <property type="entry name" value="LRR_variant"/>
</dbReference>
<dbReference type="EMBL" id="JAGIOF010000003">
    <property type="protein sequence ID" value="MBP2388431.1"/>
    <property type="molecule type" value="Genomic_DNA"/>
</dbReference>
<name>A0ABS4XIY9_9MICC</name>
<reference evidence="2 3" key="1">
    <citation type="submission" date="2021-03" db="EMBL/GenBank/DDBJ databases">
        <title>Sequencing the genomes of 1000 actinobacteria strains.</title>
        <authorList>
            <person name="Klenk H.-P."/>
        </authorList>
    </citation>
    <scope>NUCLEOTIDE SEQUENCE [LARGE SCALE GENOMIC DNA]</scope>
    <source>
        <strain evidence="2 3">DSM 15797</strain>
    </source>
</reference>
<dbReference type="InterPro" id="IPR016024">
    <property type="entry name" value="ARM-type_fold"/>
</dbReference>
<dbReference type="Gene3D" id="1.25.10.10">
    <property type="entry name" value="Leucine-rich Repeat Variant"/>
    <property type="match status" value="3"/>
</dbReference>
<sequence>MENGPHRAKILTEAFGVAETLLREPSSDSELDRASILLAYCEQAARAGATALIGSVGASCDAVVDGKSFADRLDPLALADITSLMLSNAGQLETWREQIADGDHYEPNPGFAGSGLVGGADADWVIGETLIDCKVYGALTVPKLRDFLRQLLGYVMLDSDDSLGIRHVGIWLPRQGMTPRWSLKRLLGGDPEELLPSLRQGFIKAIGKTQLAPHAPISARRKRQLLADNRHTPYEMLAELALGEDVDLRRRVGRNAVTPEPTLRKLVGDARWQVREGVAMNEAAPEDVLQTLAHDRSIAVRRAVASNPGAPLPLVKALEADTSPDVQWAARTHQGVGTELAGRAPLEAELSSAGGHGAVQISQNRDESALDSQWFDKFLQMTRGFPLLPIPQASRIWGRLSKRQLDVEEWMQAGLPDQVLDDLFRSDRPRWVRRRIAGELPISETAVRESLLSDADPEIRWQALERTLSTKAESLGTLLADLAASPEARLRFRTEGMESIREWWYTAAEYKHRTLCLVAAHPSTPCDALLTLTSSSSTEVLANLIDNPSLGAADRAQLIESLQTSKSVATRELLVSLHSVPESALIDLASDRDVRVRAAVAKHHAAPLAALTHLAADKKREVRLSVLENPYTPGDLASFIAEAMLLVDVDEDLHEVLKLTETRADVDLPPRVIEEALDRLSKSRVRDPDMRVVVAGDGRSGGRTLSRLARSAEDGVRRAVVTNPHTPIAVLERLASDPEPGVRARVAGNPLSPAIVLVALSHDEDPQVRAGTAKNPNLPPSVLESLLVDAEASVGSTALANPATPEEPTREAETELERPPSPSRPHRVRLVEMVANPKAEVRMQVAFSRRADTDLLVMLGGERSAQVRRAVAANPNTPVAVLRSLADDKDEQVRHAVAFNGSTPGPLLAELAGRSIDLAVLVAMNPDVPNAVLDALAQDGSPLVRFVANGNRQAHVLPRNGNTQ</sequence>
<dbReference type="SUPFAM" id="SSF48371">
    <property type="entry name" value="ARM repeat"/>
    <property type="match status" value="3"/>
</dbReference>
<evidence type="ECO:0000313" key="3">
    <source>
        <dbReference type="Proteomes" id="UP001296993"/>
    </source>
</evidence>
<feature type="compositionally biased region" description="Basic and acidic residues" evidence="1">
    <location>
        <begin position="807"/>
        <end position="818"/>
    </location>
</feature>
<proteinExistence type="predicted"/>
<dbReference type="Pfam" id="PF01816">
    <property type="entry name" value="LRV"/>
    <property type="match status" value="2"/>
</dbReference>
<gene>
    <name evidence="2" type="ORF">JOF47_004004</name>
</gene>
<feature type="region of interest" description="Disordered" evidence="1">
    <location>
        <begin position="797"/>
        <end position="825"/>
    </location>
</feature>
<dbReference type="Proteomes" id="UP001296993">
    <property type="component" value="Unassembled WGS sequence"/>
</dbReference>
<evidence type="ECO:0000313" key="2">
    <source>
        <dbReference type="EMBL" id="MBP2388431.1"/>
    </source>
</evidence>
<comment type="caution">
    <text evidence="2">The sequence shown here is derived from an EMBL/GenBank/DDBJ whole genome shotgun (WGS) entry which is preliminary data.</text>
</comment>
<evidence type="ECO:0000256" key="1">
    <source>
        <dbReference type="SAM" id="MobiDB-lite"/>
    </source>
</evidence>
<accession>A0ABS4XIY9</accession>
<protein>
    <recommendedName>
        <fullName evidence="4">Leucine rich repeat variant</fullName>
    </recommendedName>
</protein>
<keyword evidence="3" id="KW-1185">Reference proteome</keyword>
<evidence type="ECO:0008006" key="4">
    <source>
        <dbReference type="Google" id="ProtNLM"/>
    </source>
</evidence>
<organism evidence="2 3">
    <name type="scientific">Paeniglutamicibacter kerguelensis</name>
    <dbReference type="NCBI Taxonomy" id="254788"/>
    <lineage>
        <taxon>Bacteria</taxon>
        <taxon>Bacillati</taxon>
        <taxon>Actinomycetota</taxon>
        <taxon>Actinomycetes</taxon>
        <taxon>Micrococcales</taxon>
        <taxon>Micrococcaceae</taxon>
        <taxon>Paeniglutamicibacter</taxon>
    </lineage>
</organism>